<name>A0A0H5QXF6_9EUKA</name>
<keyword evidence="3 4" id="KW-0443">Lipid metabolism</keyword>
<dbReference type="GO" id="GO:0016298">
    <property type="term" value="F:lipase activity"/>
    <property type="evidence" value="ECO:0007669"/>
    <property type="project" value="UniProtKB-ARBA"/>
</dbReference>
<feature type="active site" description="Nucleophile" evidence="4">
    <location>
        <position position="39"/>
    </location>
</feature>
<dbReference type="InterPro" id="IPR016035">
    <property type="entry name" value="Acyl_Trfase/lysoPLipase"/>
</dbReference>
<protein>
    <recommendedName>
        <fullName evidence="6">PNPLA domain-containing protein</fullName>
    </recommendedName>
</protein>
<evidence type="ECO:0000259" key="6">
    <source>
        <dbReference type="PROSITE" id="PS51635"/>
    </source>
</evidence>
<dbReference type="GO" id="GO:0016042">
    <property type="term" value="P:lipid catabolic process"/>
    <property type="evidence" value="ECO:0007669"/>
    <property type="project" value="UniProtKB-UniRule"/>
</dbReference>
<sequence>MGRTALMLSGGAANGCYHVGVIKALHESRMLPKIICGASAGSIIAAWVGSMTDEDLDMMTEEGRVNLDLFPSISGAVFRKMYRLFSTGVLFDIRTLARCLRANIGDITFAEAYAKSGRVINIVVAPANTSLEVARLLNYLTTPDVVVWSAAAASSAIPYFYEAIELLMKDSNGKIVPYYTKGVRWSDGSFHSDLPMKRLAELFNVNLYLVSQVNPHVIPFAVRKQWRLMSLGGALVHLCSYCGDQLRHNIMLLWRHAERVIPYVNRLTIIPTAFGQTYVGDITIIPFTRLSDYTHIVTNPTPQRLREMTRITELLTWRKMAEIRNSCDIEVALDSCVRIMRAKLLRSSEMTVEQGTSLLSNRLASWAPEQFELMNKMVAPQDSTYTITRSSSLGADTERVAFIRRIAKVASVADFADDVLASNGVAPADMNLPGSHDQSEDISDTFIS</sequence>
<evidence type="ECO:0000256" key="4">
    <source>
        <dbReference type="PROSITE-ProRule" id="PRU01161"/>
    </source>
</evidence>
<reference evidence="7" key="1">
    <citation type="submission" date="2015-04" db="EMBL/GenBank/DDBJ databases">
        <title>The genome sequence of the plant pathogenic Rhizarian Plasmodiophora brassicae reveals insights in its biotrophic life cycle and the origin of chitin synthesis.</title>
        <authorList>
            <person name="Schwelm A."/>
            <person name="Fogelqvist J."/>
            <person name="Knaust A."/>
            <person name="Julke S."/>
            <person name="Lilja T."/>
            <person name="Dhandapani V."/>
            <person name="Bonilla-Rosso G."/>
            <person name="Karlsson M."/>
            <person name="Shevchenko A."/>
            <person name="Choi S.R."/>
            <person name="Kim H.G."/>
            <person name="Park J.Y."/>
            <person name="Lim Y.P."/>
            <person name="Ludwig-Muller J."/>
            <person name="Dixelius C."/>
        </authorList>
    </citation>
    <scope>NUCLEOTIDE SEQUENCE</scope>
    <source>
        <tissue evidence="7">Potato root galls</tissue>
    </source>
</reference>
<feature type="short sequence motif" description="GXSXG" evidence="4">
    <location>
        <begin position="37"/>
        <end position="41"/>
    </location>
</feature>
<dbReference type="Pfam" id="PF01734">
    <property type="entry name" value="Patatin"/>
    <property type="match status" value="1"/>
</dbReference>
<keyword evidence="1 4" id="KW-0378">Hydrolase</keyword>
<dbReference type="PANTHER" id="PTHR14226:SF10">
    <property type="entry name" value="TRIACYLGLYCEROL LIPASE 4-RELATED"/>
    <property type="match status" value="1"/>
</dbReference>
<organism evidence="7">
    <name type="scientific">Spongospora subterranea</name>
    <dbReference type="NCBI Taxonomy" id="70186"/>
    <lineage>
        <taxon>Eukaryota</taxon>
        <taxon>Sar</taxon>
        <taxon>Rhizaria</taxon>
        <taxon>Endomyxa</taxon>
        <taxon>Phytomyxea</taxon>
        <taxon>Plasmodiophorida</taxon>
        <taxon>Plasmodiophoridae</taxon>
        <taxon>Spongospora</taxon>
    </lineage>
</organism>
<evidence type="ECO:0000256" key="3">
    <source>
        <dbReference type="ARBA" id="ARBA00023098"/>
    </source>
</evidence>
<dbReference type="GO" id="GO:0052689">
    <property type="term" value="F:carboxylic ester hydrolase activity"/>
    <property type="evidence" value="ECO:0007669"/>
    <property type="project" value="UniProtKB-ARBA"/>
</dbReference>
<dbReference type="PANTHER" id="PTHR14226">
    <property type="entry name" value="NEUROPATHY TARGET ESTERASE/SWISS CHEESE D.MELANOGASTER"/>
    <property type="match status" value="1"/>
</dbReference>
<evidence type="ECO:0000256" key="2">
    <source>
        <dbReference type="ARBA" id="ARBA00022963"/>
    </source>
</evidence>
<feature type="region of interest" description="Disordered" evidence="5">
    <location>
        <begin position="426"/>
        <end position="448"/>
    </location>
</feature>
<evidence type="ECO:0000313" key="7">
    <source>
        <dbReference type="EMBL" id="CRZ06412.1"/>
    </source>
</evidence>
<dbReference type="PROSITE" id="PS51635">
    <property type="entry name" value="PNPLA"/>
    <property type="match status" value="1"/>
</dbReference>
<evidence type="ECO:0000256" key="1">
    <source>
        <dbReference type="ARBA" id="ARBA00022801"/>
    </source>
</evidence>
<keyword evidence="2 4" id="KW-0442">Lipid degradation</keyword>
<evidence type="ECO:0000256" key="5">
    <source>
        <dbReference type="SAM" id="MobiDB-lite"/>
    </source>
</evidence>
<comment type="caution">
    <text evidence="4">Lacks conserved residue(s) required for the propagation of feature annotation.</text>
</comment>
<dbReference type="InterPro" id="IPR002641">
    <property type="entry name" value="PNPLA_dom"/>
</dbReference>
<dbReference type="AlphaFoldDB" id="A0A0H5QXF6"/>
<feature type="domain" description="PNPLA" evidence="6">
    <location>
        <begin position="6"/>
        <end position="200"/>
    </location>
</feature>
<proteinExistence type="predicted"/>
<feature type="active site" description="Proton acceptor" evidence="4">
    <location>
        <position position="187"/>
    </location>
</feature>
<accession>A0A0H5QXF6</accession>
<dbReference type="SUPFAM" id="SSF52151">
    <property type="entry name" value="FabD/lysophospholipase-like"/>
    <property type="match status" value="1"/>
</dbReference>
<dbReference type="InterPro" id="IPR050301">
    <property type="entry name" value="NTE"/>
</dbReference>
<dbReference type="EMBL" id="HACM01005970">
    <property type="protein sequence ID" value="CRZ06412.1"/>
    <property type="molecule type" value="Transcribed_RNA"/>
</dbReference>
<dbReference type="Gene3D" id="3.40.1090.10">
    <property type="entry name" value="Cytosolic phospholipase A2 catalytic domain"/>
    <property type="match status" value="2"/>
</dbReference>